<dbReference type="RefSeq" id="WP_181069363.1">
    <property type="nucleotide sequence ID" value="NZ_JAAMRF010000002.1"/>
</dbReference>
<evidence type="ECO:0000256" key="1">
    <source>
        <dbReference type="SAM" id="SignalP"/>
    </source>
</evidence>
<feature type="signal peptide" evidence="1">
    <location>
        <begin position="1"/>
        <end position="15"/>
    </location>
</feature>
<evidence type="ECO:0000313" key="2">
    <source>
        <dbReference type="EMBL" id="MBA1272395.1"/>
    </source>
</evidence>
<protein>
    <recommendedName>
        <fullName evidence="4">Lipoprotein</fullName>
    </recommendedName>
</protein>
<dbReference type="Proteomes" id="UP000786387">
    <property type="component" value="Unassembled WGS sequence"/>
</dbReference>
<evidence type="ECO:0008006" key="4">
    <source>
        <dbReference type="Google" id="ProtNLM"/>
    </source>
</evidence>
<comment type="caution">
    <text evidence="2">The sequence shown here is derived from an EMBL/GenBank/DDBJ whole genome shotgun (WGS) entry which is preliminary data.</text>
</comment>
<dbReference type="EMBL" id="JAAMRF010000002">
    <property type="protein sequence ID" value="MBA1272395.1"/>
    <property type="molecule type" value="Genomic_DNA"/>
</dbReference>
<accession>A0ABR5YWU6</accession>
<evidence type="ECO:0000313" key="3">
    <source>
        <dbReference type="Proteomes" id="UP000786387"/>
    </source>
</evidence>
<reference evidence="2 3" key="1">
    <citation type="submission" date="2020-02" db="EMBL/GenBank/DDBJ databases">
        <title>Synteny-based analysis reveals conserved mechanism for high triclosan tolerance in Pseudomonas, as well as instances of horizontal transfer.</title>
        <authorList>
            <person name="Mcfarland A.G."/>
            <person name="Bertucci H.K."/>
            <person name="Litmann E."/>
            <person name="Shen J."/>
            <person name="Huttenhower C."/>
            <person name="Hartmann E.M."/>
        </authorList>
    </citation>
    <scope>NUCLEOTIDE SEQUENCE [LARGE SCALE GENOMIC DNA]</scope>
    <source>
        <strain evidence="2 3">115A1</strain>
    </source>
</reference>
<gene>
    <name evidence="2" type="ORF">G7026_03385</name>
</gene>
<name>A0ABR5YWU6_9GAMM</name>
<sequence>MIGRPLLLVLLFALAGCSAPQPLRPHIDQDPAALLKAYGYRVEVDVSEARLVQGDVMVDGRKMLEHARNSAPAVQVSGQGGSMGASAAGVMIGGLLVSQLNRTRVHSEARSEADQQVAPLRLATAGTGLDRWFEQQLRDELAAGSIGALSEASPYLLRFEPQAELGHTFESTRLISEVTLSFGHEVLYKGRIEVLDAAPWKADSTANIGLDPWLVDQAQPYRDALRTNLVETLRILALDLESGHFADSPGREQTLRYTLGTGRFVERGRLLADDGQRALFMDLRGWLKSVPLQATAH</sequence>
<dbReference type="PROSITE" id="PS51257">
    <property type="entry name" value="PROKAR_LIPOPROTEIN"/>
    <property type="match status" value="1"/>
</dbReference>
<proteinExistence type="predicted"/>
<organism evidence="2 3">
    <name type="scientific">Stutzerimonas azotifigens</name>
    <dbReference type="NCBI Taxonomy" id="291995"/>
    <lineage>
        <taxon>Bacteria</taxon>
        <taxon>Pseudomonadati</taxon>
        <taxon>Pseudomonadota</taxon>
        <taxon>Gammaproteobacteria</taxon>
        <taxon>Pseudomonadales</taxon>
        <taxon>Pseudomonadaceae</taxon>
        <taxon>Stutzerimonas</taxon>
    </lineage>
</organism>
<keyword evidence="3" id="KW-1185">Reference proteome</keyword>
<keyword evidence="1" id="KW-0732">Signal</keyword>
<feature type="chain" id="PRO_5046146479" description="Lipoprotein" evidence="1">
    <location>
        <begin position="16"/>
        <end position="297"/>
    </location>
</feature>